<evidence type="ECO:0000256" key="2">
    <source>
        <dbReference type="ARBA" id="ARBA00022898"/>
    </source>
</evidence>
<gene>
    <name evidence="4" type="ORF">RPIT_09095</name>
</gene>
<dbReference type="InterPro" id="IPR015422">
    <property type="entry name" value="PyrdxlP-dep_Trfase_small"/>
</dbReference>
<protein>
    <submittedName>
        <fullName evidence="4">Uncharacterized protein</fullName>
    </submittedName>
</protein>
<dbReference type="InterPro" id="IPR049704">
    <property type="entry name" value="Aminotrans_3_PPA_site"/>
</dbReference>
<dbReference type="AlphaFoldDB" id="A0A1Q2CFN1"/>
<dbReference type="PANTHER" id="PTHR43094:SF1">
    <property type="entry name" value="AMINOTRANSFERASE CLASS-III"/>
    <property type="match status" value="1"/>
</dbReference>
<reference evidence="4 5" key="1">
    <citation type="journal article" date="2016" name="Int. J. Syst. Evol. Microbiol.">
        <title>Tessaracoccus flavus sp. nov., isolated from the drainage system of a lindane-producing factory.</title>
        <authorList>
            <person name="Kumari R."/>
            <person name="Singh P."/>
            <person name="Schumann P."/>
            <person name="Lal R."/>
        </authorList>
    </citation>
    <scope>NUCLEOTIDE SEQUENCE [LARGE SCALE GENOMIC DNA]</scope>
    <source>
        <strain evidence="4 5">RP1T</strain>
    </source>
</reference>
<dbReference type="PROSITE" id="PS00600">
    <property type="entry name" value="AA_TRANSFER_CLASS_3"/>
    <property type="match status" value="1"/>
</dbReference>
<dbReference type="EMBL" id="CP019605">
    <property type="protein sequence ID" value="AQP44926.1"/>
    <property type="molecule type" value="Genomic_DNA"/>
</dbReference>
<dbReference type="STRING" id="1610493.RPIT_09095"/>
<accession>A0A1Q2CFN1</accession>
<organism evidence="4 5">
    <name type="scientific">Tessaracoccus flavus</name>
    <dbReference type="NCBI Taxonomy" id="1610493"/>
    <lineage>
        <taxon>Bacteria</taxon>
        <taxon>Bacillati</taxon>
        <taxon>Actinomycetota</taxon>
        <taxon>Actinomycetes</taxon>
        <taxon>Propionibacteriales</taxon>
        <taxon>Propionibacteriaceae</taxon>
        <taxon>Tessaracoccus</taxon>
    </lineage>
</organism>
<evidence type="ECO:0000256" key="1">
    <source>
        <dbReference type="ARBA" id="ARBA00008954"/>
    </source>
</evidence>
<dbReference type="Gene3D" id="3.90.1150.10">
    <property type="entry name" value="Aspartate Aminotransferase, domain 1"/>
    <property type="match status" value="1"/>
</dbReference>
<dbReference type="SUPFAM" id="SSF53383">
    <property type="entry name" value="PLP-dependent transferases"/>
    <property type="match status" value="1"/>
</dbReference>
<keyword evidence="2 3" id="KW-0663">Pyridoxal phosphate</keyword>
<evidence type="ECO:0000313" key="5">
    <source>
        <dbReference type="Proteomes" id="UP000188324"/>
    </source>
</evidence>
<proteinExistence type="inferred from homology"/>
<sequence>MAAVDDDTIAYWQHADADRWQSETPTLVSEAATRIAARSDRAFFTNPADARASWALSVGAAAAARAIAYSNKPLVHDGPATIPAGHADPDLTRLVIRDAVGCRVRTVEGRVLFDLSSGLYNTPLGHRHPAPAVGFLTQATSVAATNPFVATTPVAEHVADRLRRALCLNEWSVVFAGSGSEAMETAMRFAVAAAGRIVNVRPGEFHGITAAAAALSSHHTVHYPLRPIMDVRYTPISDWKERGVGVIEPAGVMSGQPPITEADRSQLSSFRRRGGVVVVDEVLSGLGRTMWPSLTTALRIPADIVVLGKGLANGIVPISAVLIAPEVLARVTGTGGLDHGHTHSNHAASLGAALGCLESLEAHKHDPDRLRAALDAAGVANTTIGWLASVKLTESSRATTTAALLDAGLMCHLPTMVDPVERLIVAPPLTTSDEDLADMAQRLADVQRVLAE</sequence>
<dbReference type="GO" id="GO:0008483">
    <property type="term" value="F:transaminase activity"/>
    <property type="evidence" value="ECO:0007669"/>
    <property type="project" value="InterPro"/>
</dbReference>
<dbReference type="GO" id="GO:0030170">
    <property type="term" value="F:pyridoxal phosphate binding"/>
    <property type="evidence" value="ECO:0007669"/>
    <property type="project" value="InterPro"/>
</dbReference>
<dbReference type="Gene3D" id="3.40.640.10">
    <property type="entry name" value="Type I PLP-dependent aspartate aminotransferase-like (Major domain)"/>
    <property type="match status" value="2"/>
</dbReference>
<name>A0A1Q2CFN1_9ACTN</name>
<keyword evidence="5" id="KW-1185">Reference proteome</keyword>
<comment type="similarity">
    <text evidence="1 3">Belongs to the class-III pyridoxal-phosphate-dependent aminotransferase family.</text>
</comment>
<dbReference type="Pfam" id="PF00202">
    <property type="entry name" value="Aminotran_3"/>
    <property type="match status" value="2"/>
</dbReference>
<dbReference type="InterPro" id="IPR015421">
    <property type="entry name" value="PyrdxlP-dep_Trfase_major"/>
</dbReference>
<dbReference type="KEGG" id="tfl:RPIT_09095"/>
<evidence type="ECO:0000313" key="4">
    <source>
        <dbReference type="EMBL" id="AQP44926.1"/>
    </source>
</evidence>
<dbReference type="InterPro" id="IPR005814">
    <property type="entry name" value="Aminotrans_3"/>
</dbReference>
<evidence type="ECO:0000256" key="3">
    <source>
        <dbReference type="RuleBase" id="RU003560"/>
    </source>
</evidence>
<dbReference type="Proteomes" id="UP000188324">
    <property type="component" value="Chromosome"/>
</dbReference>
<dbReference type="InterPro" id="IPR015424">
    <property type="entry name" value="PyrdxlP-dep_Trfase"/>
</dbReference>
<dbReference type="PANTHER" id="PTHR43094">
    <property type="entry name" value="AMINOTRANSFERASE"/>
    <property type="match status" value="1"/>
</dbReference>